<protein>
    <submittedName>
        <fullName evidence="3">Unannotated protein</fullName>
    </submittedName>
</protein>
<dbReference type="InterPro" id="IPR001932">
    <property type="entry name" value="PPM-type_phosphatase-like_dom"/>
</dbReference>
<dbReference type="PANTHER" id="PTHR47992">
    <property type="entry name" value="PROTEIN PHOSPHATASE"/>
    <property type="match status" value="1"/>
</dbReference>
<reference evidence="3" key="1">
    <citation type="submission" date="2020-05" db="EMBL/GenBank/DDBJ databases">
        <authorList>
            <person name="Chiriac C."/>
            <person name="Salcher M."/>
            <person name="Ghai R."/>
            <person name="Kavagutti S V."/>
        </authorList>
    </citation>
    <scope>NUCLEOTIDE SEQUENCE</scope>
</reference>
<accession>A0A6J6HVT2</accession>
<sequence>MPIKLVTYAVSDIGRVRSSNQDGGYTGYQLHFVADGMGGHAGGDIASAMVSQRVAPIDNIYATPEDAGSVLLSTLLEANAVLSSTVKAHPEMAGMGTTFSGLMFTGDKAVVAHIGDSRIYRMRGDAFEQVTTDHTFVQRLVDTGRITPAEALVHPRRNVLMRVLGDTPETPQVDSWVLDVLPGDRFLLCSDGLCGYVSDEVIERNMRSLAEGSTIAEDLLGEALEAGAPDNVTIVTVDVLTAETPTDHEAQPTYVGSAANDVVIADRKGRRGLALLNPRKIGDLFRGSEETTDFVPESDEFLEKVLADTRKRIFNRKIRQVLTIVAISAAAIGALWGGYAYTQTKFYVGESAGEVVIYQGIRESLGPLAFSSVKQSTGIRVEDLTEYSRGLVDRTIYATDLCDAYRILGKLAENTPELIGADLATSIAECGTDGQANG</sequence>
<dbReference type="Gene3D" id="3.60.40.10">
    <property type="entry name" value="PPM-type phosphatase domain"/>
    <property type="match status" value="1"/>
</dbReference>
<evidence type="ECO:0000259" key="2">
    <source>
        <dbReference type="PROSITE" id="PS51746"/>
    </source>
</evidence>
<proteinExistence type="predicted"/>
<dbReference type="GO" id="GO:0004722">
    <property type="term" value="F:protein serine/threonine phosphatase activity"/>
    <property type="evidence" value="ECO:0007669"/>
    <property type="project" value="InterPro"/>
</dbReference>
<name>A0A6J6HVT2_9ZZZZ</name>
<keyword evidence="1" id="KW-0472">Membrane</keyword>
<dbReference type="AlphaFoldDB" id="A0A6J6HVT2"/>
<feature type="domain" description="PPM-type phosphatase" evidence="2">
    <location>
        <begin position="6"/>
        <end position="239"/>
    </location>
</feature>
<organism evidence="3">
    <name type="scientific">freshwater metagenome</name>
    <dbReference type="NCBI Taxonomy" id="449393"/>
    <lineage>
        <taxon>unclassified sequences</taxon>
        <taxon>metagenomes</taxon>
        <taxon>ecological metagenomes</taxon>
    </lineage>
</organism>
<feature type="transmembrane region" description="Helical" evidence="1">
    <location>
        <begin position="321"/>
        <end position="341"/>
    </location>
</feature>
<keyword evidence="1" id="KW-1133">Transmembrane helix</keyword>
<dbReference type="SUPFAM" id="SSF81606">
    <property type="entry name" value="PP2C-like"/>
    <property type="match status" value="1"/>
</dbReference>
<evidence type="ECO:0000256" key="1">
    <source>
        <dbReference type="SAM" id="Phobius"/>
    </source>
</evidence>
<dbReference type="InterPro" id="IPR036457">
    <property type="entry name" value="PPM-type-like_dom_sf"/>
</dbReference>
<dbReference type="InterPro" id="IPR015655">
    <property type="entry name" value="PP2C"/>
</dbReference>
<gene>
    <name evidence="3" type="ORF">UFOPK1855_00670</name>
</gene>
<keyword evidence="1" id="KW-0812">Transmembrane</keyword>
<dbReference type="SMART" id="SM00332">
    <property type="entry name" value="PP2Cc"/>
    <property type="match status" value="1"/>
</dbReference>
<dbReference type="EMBL" id="CAEZUW010000100">
    <property type="protein sequence ID" value="CAB4615585.1"/>
    <property type="molecule type" value="Genomic_DNA"/>
</dbReference>
<dbReference type="Pfam" id="PF13672">
    <property type="entry name" value="PP2C_2"/>
    <property type="match status" value="1"/>
</dbReference>
<dbReference type="CDD" id="cd00143">
    <property type="entry name" value="PP2Cc"/>
    <property type="match status" value="1"/>
</dbReference>
<dbReference type="SMART" id="SM00331">
    <property type="entry name" value="PP2C_SIG"/>
    <property type="match status" value="1"/>
</dbReference>
<evidence type="ECO:0000313" key="3">
    <source>
        <dbReference type="EMBL" id="CAB4615585.1"/>
    </source>
</evidence>
<dbReference type="PROSITE" id="PS51746">
    <property type="entry name" value="PPM_2"/>
    <property type="match status" value="1"/>
</dbReference>